<feature type="compositionally biased region" description="Gly residues" evidence="11">
    <location>
        <begin position="46"/>
        <end position="58"/>
    </location>
</feature>
<dbReference type="AlphaFoldDB" id="A0A8J3A946"/>
<keyword evidence="10" id="KW-0460">Magnesium</keyword>
<dbReference type="GO" id="GO:0043137">
    <property type="term" value="P:DNA replication, removal of RNA primer"/>
    <property type="evidence" value="ECO:0007669"/>
    <property type="project" value="TreeGrafter"/>
</dbReference>
<evidence type="ECO:0000256" key="5">
    <source>
        <dbReference type="ARBA" id="ARBA00012180"/>
    </source>
</evidence>
<dbReference type="EMBL" id="BMHA01000003">
    <property type="protein sequence ID" value="GGI04787.1"/>
    <property type="molecule type" value="Genomic_DNA"/>
</dbReference>
<dbReference type="PROSITE" id="PS50879">
    <property type="entry name" value="RNASE_H_1"/>
    <property type="match status" value="1"/>
</dbReference>
<evidence type="ECO:0000256" key="4">
    <source>
        <dbReference type="ARBA" id="ARBA00011245"/>
    </source>
</evidence>
<feature type="domain" description="RNase H type-1" evidence="12">
    <location>
        <begin position="79"/>
        <end position="221"/>
    </location>
</feature>
<dbReference type="InterPro" id="IPR036397">
    <property type="entry name" value="RNaseH_sf"/>
</dbReference>
<feature type="region of interest" description="Disordered" evidence="11">
    <location>
        <begin position="41"/>
        <end position="64"/>
    </location>
</feature>
<dbReference type="GO" id="GO:0046872">
    <property type="term" value="F:metal ion binding"/>
    <property type="evidence" value="ECO:0007669"/>
    <property type="project" value="UniProtKB-KW"/>
</dbReference>
<proteinExistence type="inferred from homology"/>
<evidence type="ECO:0000256" key="6">
    <source>
        <dbReference type="ARBA" id="ARBA00022722"/>
    </source>
</evidence>
<keyword evidence="14" id="KW-1185">Reference proteome</keyword>
<evidence type="ECO:0000256" key="1">
    <source>
        <dbReference type="ARBA" id="ARBA00000077"/>
    </source>
</evidence>
<dbReference type="OrthoDB" id="7845843at2"/>
<reference evidence="13" key="2">
    <citation type="submission" date="2020-09" db="EMBL/GenBank/DDBJ databases">
        <authorList>
            <person name="Sun Q."/>
            <person name="Zhou Y."/>
        </authorList>
    </citation>
    <scope>NUCLEOTIDE SEQUENCE</scope>
    <source>
        <strain evidence="13">CGMCC 1.14988</strain>
    </source>
</reference>
<comment type="caution">
    <text evidence="13">The sequence shown here is derived from an EMBL/GenBank/DDBJ whole genome shotgun (WGS) entry which is preliminary data.</text>
</comment>
<evidence type="ECO:0000256" key="9">
    <source>
        <dbReference type="ARBA" id="ARBA00022801"/>
    </source>
</evidence>
<comment type="cofactor">
    <cofactor evidence="2">
        <name>Mg(2+)</name>
        <dbReference type="ChEBI" id="CHEBI:18420"/>
    </cofactor>
</comment>
<dbReference type="Pfam" id="PF00075">
    <property type="entry name" value="RNase_H"/>
    <property type="match status" value="1"/>
</dbReference>
<reference evidence="13" key="1">
    <citation type="journal article" date="2014" name="Int. J. Syst. Evol. Microbiol.">
        <title>Complete genome sequence of Corynebacterium casei LMG S-19264T (=DSM 44701T), isolated from a smear-ripened cheese.</title>
        <authorList>
            <consortium name="US DOE Joint Genome Institute (JGI-PGF)"/>
            <person name="Walter F."/>
            <person name="Albersmeier A."/>
            <person name="Kalinowski J."/>
            <person name="Ruckert C."/>
        </authorList>
    </citation>
    <scope>NUCLEOTIDE SEQUENCE</scope>
    <source>
        <strain evidence="13">CGMCC 1.14988</strain>
    </source>
</reference>
<keyword evidence="8" id="KW-0255">Endonuclease</keyword>
<evidence type="ECO:0000256" key="3">
    <source>
        <dbReference type="ARBA" id="ARBA00005300"/>
    </source>
</evidence>
<evidence type="ECO:0000256" key="10">
    <source>
        <dbReference type="ARBA" id="ARBA00022842"/>
    </source>
</evidence>
<dbReference type="Gene3D" id="3.30.420.10">
    <property type="entry name" value="Ribonuclease H-like superfamily/Ribonuclease H"/>
    <property type="match status" value="1"/>
</dbReference>
<comment type="subunit">
    <text evidence="4">Monomer.</text>
</comment>
<name>A0A8J3A946_9ACTN</name>
<dbReference type="SUPFAM" id="SSF53098">
    <property type="entry name" value="Ribonuclease H-like"/>
    <property type="match status" value="1"/>
</dbReference>
<keyword evidence="7" id="KW-0479">Metal-binding</keyword>
<dbReference type="InterPro" id="IPR022892">
    <property type="entry name" value="RNaseHI"/>
</dbReference>
<evidence type="ECO:0000259" key="12">
    <source>
        <dbReference type="PROSITE" id="PS50879"/>
    </source>
</evidence>
<dbReference type="PANTHER" id="PTHR10642:SF26">
    <property type="entry name" value="RIBONUCLEASE H1"/>
    <property type="match status" value="1"/>
</dbReference>
<dbReference type="GO" id="GO:0003676">
    <property type="term" value="F:nucleic acid binding"/>
    <property type="evidence" value="ECO:0007669"/>
    <property type="project" value="InterPro"/>
</dbReference>
<evidence type="ECO:0000256" key="8">
    <source>
        <dbReference type="ARBA" id="ARBA00022759"/>
    </source>
</evidence>
<sequence>MADSSLTCTACGEGFTPSPDLLERFPGWTPSQCPRCYRGARRRTGKGAGGPAARGGGSASSRAGEQALTLAEVLARYDGGPDTGVFTDGAASPNPGPGGWGAVYVVDGEVIATDRGAEAHTTNNRMELTALLHGVELVPAGTPAVVYSDSNLAVRTVNEWAAGWAARGWRRKTGPVENLDLVQPLYEAVRARPELELRWIKAHAGNRWNEYADSLATAYAREQL</sequence>
<protein>
    <recommendedName>
        <fullName evidence="5">ribonuclease H</fullName>
        <ecNumber evidence="5">3.1.26.4</ecNumber>
    </recommendedName>
</protein>
<evidence type="ECO:0000313" key="14">
    <source>
        <dbReference type="Proteomes" id="UP000650511"/>
    </source>
</evidence>
<accession>A0A8J3A946</accession>
<evidence type="ECO:0000256" key="7">
    <source>
        <dbReference type="ARBA" id="ARBA00022723"/>
    </source>
</evidence>
<gene>
    <name evidence="13" type="ORF">GCM10011354_10840</name>
</gene>
<dbReference type="EC" id="3.1.26.4" evidence="5"/>
<dbReference type="RefSeq" id="WP_130649783.1">
    <property type="nucleotide sequence ID" value="NZ_BMHA01000003.1"/>
</dbReference>
<evidence type="ECO:0000256" key="11">
    <source>
        <dbReference type="SAM" id="MobiDB-lite"/>
    </source>
</evidence>
<dbReference type="PANTHER" id="PTHR10642">
    <property type="entry name" value="RIBONUCLEASE H1"/>
    <property type="match status" value="1"/>
</dbReference>
<keyword evidence="9" id="KW-0378">Hydrolase</keyword>
<dbReference type="Proteomes" id="UP000650511">
    <property type="component" value="Unassembled WGS sequence"/>
</dbReference>
<organism evidence="13 14">
    <name type="scientific">Egicoccus halophilus</name>
    <dbReference type="NCBI Taxonomy" id="1670830"/>
    <lineage>
        <taxon>Bacteria</taxon>
        <taxon>Bacillati</taxon>
        <taxon>Actinomycetota</taxon>
        <taxon>Nitriliruptoria</taxon>
        <taxon>Egicoccales</taxon>
        <taxon>Egicoccaceae</taxon>
        <taxon>Egicoccus</taxon>
    </lineage>
</organism>
<evidence type="ECO:0000256" key="2">
    <source>
        <dbReference type="ARBA" id="ARBA00001946"/>
    </source>
</evidence>
<dbReference type="GO" id="GO:0004523">
    <property type="term" value="F:RNA-DNA hybrid ribonuclease activity"/>
    <property type="evidence" value="ECO:0007669"/>
    <property type="project" value="UniProtKB-EC"/>
</dbReference>
<comment type="catalytic activity">
    <reaction evidence="1">
        <text>Endonucleolytic cleavage to 5'-phosphomonoester.</text>
        <dbReference type="EC" id="3.1.26.4"/>
    </reaction>
</comment>
<comment type="similarity">
    <text evidence="3">Belongs to the RNase H family.</text>
</comment>
<dbReference type="InterPro" id="IPR002156">
    <property type="entry name" value="RNaseH_domain"/>
</dbReference>
<dbReference type="InterPro" id="IPR012337">
    <property type="entry name" value="RNaseH-like_sf"/>
</dbReference>
<dbReference type="CDD" id="cd09278">
    <property type="entry name" value="RNase_HI_prokaryote_like"/>
    <property type="match status" value="1"/>
</dbReference>
<keyword evidence="6" id="KW-0540">Nuclease</keyword>
<evidence type="ECO:0000313" key="13">
    <source>
        <dbReference type="EMBL" id="GGI04787.1"/>
    </source>
</evidence>
<dbReference type="InterPro" id="IPR050092">
    <property type="entry name" value="RNase_H"/>
</dbReference>